<evidence type="ECO:0000256" key="12">
    <source>
        <dbReference type="ARBA" id="ARBA00048300"/>
    </source>
</evidence>
<keyword evidence="5 13" id="KW-0547">Nucleotide-binding</keyword>
<reference evidence="17 18" key="1">
    <citation type="submission" date="2020-03" db="EMBL/GenBank/DDBJ databases">
        <title>Whole genome shotgun sequence of Phytohabitans rumicis NBRC 108638.</title>
        <authorList>
            <person name="Komaki H."/>
            <person name="Tamura T."/>
        </authorList>
    </citation>
    <scope>NUCLEOTIDE SEQUENCE [LARGE SCALE GENOMIC DNA]</scope>
    <source>
        <strain evidence="17 18">NBRC 108638</strain>
    </source>
</reference>
<evidence type="ECO:0000259" key="16">
    <source>
        <dbReference type="PROSITE" id="PS50860"/>
    </source>
</evidence>
<dbReference type="FunFam" id="3.30.980.10:FF:000004">
    <property type="entry name" value="Alanine--tRNA ligase, cytoplasmic"/>
    <property type="match status" value="1"/>
</dbReference>
<evidence type="ECO:0000256" key="13">
    <source>
        <dbReference type="HAMAP-Rule" id="MF_00036"/>
    </source>
</evidence>
<dbReference type="NCBIfam" id="TIGR00344">
    <property type="entry name" value="alaS"/>
    <property type="match status" value="1"/>
</dbReference>
<dbReference type="InterPro" id="IPR009000">
    <property type="entry name" value="Transl_B-barrel_sf"/>
</dbReference>
<dbReference type="Gene3D" id="6.10.250.550">
    <property type="match status" value="1"/>
</dbReference>
<dbReference type="InterPro" id="IPR018163">
    <property type="entry name" value="Thr/Ala-tRNA-synth_IIc_edit"/>
</dbReference>
<dbReference type="InterPro" id="IPR018162">
    <property type="entry name" value="Ala-tRNA-ligase_IIc_anticod-bd"/>
</dbReference>
<dbReference type="AlphaFoldDB" id="A0A6V8KSC9"/>
<dbReference type="SUPFAM" id="SSF101353">
    <property type="entry name" value="Putative anticodon-binding domain of alanyl-tRNA synthetase (AlaRS)"/>
    <property type="match status" value="1"/>
</dbReference>
<dbReference type="InterPro" id="IPR018165">
    <property type="entry name" value="Ala-tRNA-synth_IIc_core"/>
</dbReference>
<evidence type="ECO:0000256" key="5">
    <source>
        <dbReference type="ARBA" id="ARBA00022741"/>
    </source>
</evidence>
<evidence type="ECO:0000256" key="1">
    <source>
        <dbReference type="ARBA" id="ARBA00008226"/>
    </source>
</evidence>
<dbReference type="GO" id="GO:0008270">
    <property type="term" value="F:zinc ion binding"/>
    <property type="evidence" value="ECO:0007669"/>
    <property type="project" value="UniProtKB-UniRule"/>
</dbReference>
<dbReference type="EC" id="6.1.1.7" evidence="13"/>
<evidence type="ECO:0000256" key="10">
    <source>
        <dbReference type="ARBA" id="ARBA00023146"/>
    </source>
</evidence>
<dbReference type="GO" id="GO:0002161">
    <property type="term" value="F:aminoacyl-tRNA deacylase activity"/>
    <property type="evidence" value="ECO:0007669"/>
    <property type="project" value="TreeGrafter"/>
</dbReference>
<keyword evidence="3 13" id="KW-0436">Ligase</keyword>
<protein>
    <recommendedName>
        <fullName evidence="13">Alanine--tRNA ligase</fullName>
        <ecNumber evidence="13">6.1.1.7</ecNumber>
    </recommendedName>
    <alternativeName>
        <fullName evidence="13">Alanyl-tRNA synthetase</fullName>
        <shortName evidence="13">AlaRS</shortName>
    </alternativeName>
</protein>
<comment type="similarity">
    <text evidence="1 13">Belongs to the class-II aminoacyl-tRNA synthetase family.</text>
</comment>
<keyword evidence="2 13" id="KW-0820">tRNA-binding</keyword>
<dbReference type="Gene3D" id="3.10.310.40">
    <property type="match status" value="1"/>
</dbReference>
<dbReference type="Pfam" id="PF07973">
    <property type="entry name" value="tRNA_SAD"/>
    <property type="match status" value="1"/>
</dbReference>
<dbReference type="Gene3D" id="3.30.980.10">
    <property type="entry name" value="Threonyl-trna Synthetase, Chain A, domain 2"/>
    <property type="match status" value="1"/>
</dbReference>
<feature type="binding site" evidence="13">
    <location>
        <position position="684"/>
    </location>
    <ligand>
        <name>Zn(2+)</name>
        <dbReference type="ChEBI" id="CHEBI:29105"/>
    </ligand>
</feature>
<dbReference type="Gene3D" id="3.30.54.20">
    <property type="match status" value="1"/>
</dbReference>
<feature type="coiled-coil region" evidence="14">
    <location>
        <begin position="743"/>
        <end position="770"/>
    </location>
</feature>
<evidence type="ECO:0000256" key="9">
    <source>
        <dbReference type="ARBA" id="ARBA00022917"/>
    </source>
</evidence>
<comment type="caution">
    <text evidence="17">The sequence shown here is derived from an EMBL/GenBank/DDBJ whole genome shotgun (WGS) entry which is preliminary data.</text>
</comment>
<dbReference type="InterPro" id="IPR045864">
    <property type="entry name" value="aa-tRNA-synth_II/BPL/LPL"/>
</dbReference>
<dbReference type="InterPro" id="IPR023033">
    <property type="entry name" value="Ala_tRNA_ligase_euk/bac"/>
</dbReference>
<dbReference type="FunFam" id="3.30.54.20:FF:000001">
    <property type="entry name" value="Alanine--tRNA ligase"/>
    <property type="match status" value="1"/>
</dbReference>
<dbReference type="EMBL" id="BLPG01000001">
    <property type="protein sequence ID" value="GFJ88043.1"/>
    <property type="molecule type" value="Genomic_DNA"/>
</dbReference>
<reference evidence="17 18" key="2">
    <citation type="submission" date="2020-03" db="EMBL/GenBank/DDBJ databases">
        <authorList>
            <person name="Ichikawa N."/>
            <person name="Kimura A."/>
            <person name="Kitahashi Y."/>
            <person name="Uohara A."/>
        </authorList>
    </citation>
    <scope>NUCLEOTIDE SEQUENCE [LARGE SCALE GENOMIC DNA]</scope>
    <source>
        <strain evidence="17 18">NBRC 108638</strain>
    </source>
</reference>
<feature type="binding site" evidence="13">
    <location>
        <position position="582"/>
    </location>
    <ligand>
        <name>Zn(2+)</name>
        <dbReference type="ChEBI" id="CHEBI:29105"/>
    </ligand>
</feature>
<evidence type="ECO:0000256" key="3">
    <source>
        <dbReference type="ARBA" id="ARBA00022598"/>
    </source>
</evidence>
<comment type="catalytic activity">
    <reaction evidence="12 13">
        <text>tRNA(Ala) + L-alanine + ATP = L-alanyl-tRNA(Ala) + AMP + diphosphate</text>
        <dbReference type="Rhea" id="RHEA:12540"/>
        <dbReference type="Rhea" id="RHEA-COMP:9657"/>
        <dbReference type="Rhea" id="RHEA-COMP:9923"/>
        <dbReference type="ChEBI" id="CHEBI:30616"/>
        <dbReference type="ChEBI" id="CHEBI:33019"/>
        <dbReference type="ChEBI" id="CHEBI:57972"/>
        <dbReference type="ChEBI" id="CHEBI:78442"/>
        <dbReference type="ChEBI" id="CHEBI:78497"/>
        <dbReference type="ChEBI" id="CHEBI:456215"/>
        <dbReference type="EC" id="6.1.1.7"/>
    </reaction>
</comment>
<dbReference type="InterPro" id="IPR018164">
    <property type="entry name" value="Ala-tRNA-synth_IIc_N"/>
</dbReference>
<comment type="function">
    <text evidence="11 13">Catalyzes the attachment of alanine to tRNA(Ala) in a two-step reaction: alanine is first activated by ATP to form Ala-AMP and then transferred to the acceptor end of tRNA(Ala). Also edits incorrectly charged Ser-tRNA(Ala) and Gly-tRNA(Ala) via its editing domain.</text>
</comment>
<evidence type="ECO:0000256" key="14">
    <source>
        <dbReference type="SAM" id="Coils"/>
    </source>
</evidence>
<name>A0A6V8KSC9_9ACTN</name>
<evidence type="ECO:0000256" key="6">
    <source>
        <dbReference type="ARBA" id="ARBA00022833"/>
    </source>
</evidence>
<dbReference type="SUPFAM" id="SSF55681">
    <property type="entry name" value="Class II aaRS and biotin synthetases"/>
    <property type="match status" value="1"/>
</dbReference>
<dbReference type="Gene3D" id="2.40.30.130">
    <property type="match status" value="1"/>
</dbReference>
<keyword evidence="4 13" id="KW-0479">Metal-binding</keyword>
<dbReference type="SUPFAM" id="SSF50447">
    <property type="entry name" value="Translation proteins"/>
    <property type="match status" value="1"/>
</dbReference>
<organism evidence="17 18">
    <name type="scientific">Phytohabitans rumicis</name>
    <dbReference type="NCBI Taxonomy" id="1076125"/>
    <lineage>
        <taxon>Bacteria</taxon>
        <taxon>Bacillati</taxon>
        <taxon>Actinomycetota</taxon>
        <taxon>Actinomycetes</taxon>
        <taxon>Micromonosporales</taxon>
        <taxon>Micromonosporaceae</taxon>
    </lineage>
</organism>
<dbReference type="InterPro" id="IPR050058">
    <property type="entry name" value="Ala-tRNA_ligase"/>
</dbReference>
<keyword evidence="18" id="KW-1185">Reference proteome</keyword>
<dbReference type="Pfam" id="PF01411">
    <property type="entry name" value="tRNA-synt_2c"/>
    <property type="match status" value="1"/>
</dbReference>
<dbReference type="GO" id="GO:0005524">
    <property type="term" value="F:ATP binding"/>
    <property type="evidence" value="ECO:0007669"/>
    <property type="project" value="UniProtKB-UniRule"/>
</dbReference>
<keyword evidence="14" id="KW-0175">Coiled coil</keyword>
<sequence length="1000" mass="108901">MKTAEIKRRFLAHFEANGHSVVPSAPLPAIDDPNLLFINAGMVQFVPYFLGQRTPPFERATSVQKCIRTPDIDEVGKTSRHGTFFQMNGNFSFGDYFKEGAITLAWDLATKPVSAGGFGLDGDKIWATAYLDDDEAIEIWHKVVGLPMERIVRRGKKDNYWHMGIPGPAGPCSELYLDRGPAYGPDGGPDVDEDRFLEFWNLVFMQYEITDVRSKEDFQIVSPLPQKNIDTGMGLERVASLLQGVDNLYEIDEVRPILDTAAELTGKRYGAHSGQAAGQSHPDDVRLRVIADHVRTALMLIGDGVTPSNEGRGYVLRRIMRRAIRSMRLLGWQEPALPLLLPVARDCMAPSYPELATDFERISQYAYAEEDAFLSTLRAGTTILDTAISSAKDAGRASLSGDQAFQLHDTYGFPIDLTLEIAAEQGLQVDQEGFRRLMADQRARAKADAHARKTGHADLSAYRGALDDGGPVQFTGYEEVTREARVRSLLSAGGTPLQAAGEGEQIELVLDVTPFYAEGGGQQPDYGLITVGDGQVEVYDVQQPIPGLIVHKARVVRGEVRSGETGYAEIDVRRRKAISRSHTATHLVHQTMRNFLGETATQAGSLNAPGRLRFDFNTPGAVSASVLHDVEQQVNEVLLGDLEVHAFITSQAEARRLGAMALFGEKYGDEVRVVEVGDYARELCGGTHVARSGQLGLVKILSESSIGSGVRRVEALVGIDAFDYLAREHLLVSRLAELYRVPNDQVAERVEQTVTQLRDAEKELEKLRAQLVLGGAAALASSARDVGGIAYVGTEAPEGAGGNDVRTLAQEIRGKIDAARPAVVAVSARAGGKASLVVAVNAAARGRGVSASDLVKAALSGRGGAAPTWPRVVACPRRRRPRCWWRWKSPCRPYDARRRAPGYVSRAPLFPRWRAWGRPTHVRDARRGGAPIKENRADQGQMVAVRRSKHDHLPLIGAEILDRRGQSARRARKAAAEGTGGARGTHGCGCGHCACWGGDM</sequence>
<keyword evidence="7 13" id="KW-0067">ATP-binding</keyword>
<accession>A0A6V8KSC9</accession>
<dbReference type="PANTHER" id="PTHR11777">
    <property type="entry name" value="ALANYL-TRNA SYNTHETASE"/>
    <property type="match status" value="1"/>
</dbReference>
<dbReference type="Proteomes" id="UP000482960">
    <property type="component" value="Unassembled WGS sequence"/>
</dbReference>
<keyword evidence="6 13" id="KW-0862">Zinc</keyword>
<dbReference type="Gene3D" id="3.30.930.10">
    <property type="entry name" value="Bira Bifunctional Protein, Domain 2"/>
    <property type="match status" value="1"/>
</dbReference>
<feature type="binding site" evidence="13">
    <location>
        <position position="586"/>
    </location>
    <ligand>
        <name>Zn(2+)</name>
        <dbReference type="ChEBI" id="CHEBI:29105"/>
    </ligand>
</feature>
<dbReference type="PRINTS" id="PR00980">
    <property type="entry name" value="TRNASYNTHALA"/>
</dbReference>
<dbReference type="CDD" id="cd00673">
    <property type="entry name" value="AlaRS_core"/>
    <property type="match status" value="1"/>
</dbReference>
<keyword evidence="8 13" id="KW-0694">RNA-binding</keyword>
<evidence type="ECO:0000256" key="4">
    <source>
        <dbReference type="ARBA" id="ARBA00022723"/>
    </source>
</evidence>
<dbReference type="GO" id="GO:0000049">
    <property type="term" value="F:tRNA binding"/>
    <property type="evidence" value="ECO:0007669"/>
    <property type="project" value="UniProtKB-KW"/>
</dbReference>
<keyword evidence="10 13" id="KW-0030">Aminoacyl-tRNA synthetase</keyword>
<feature type="binding site" evidence="13">
    <location>
        <position position="688"/>
    </location>
    <ligand>
        <name>Zn(2+)</name>
        <dbReference type="ChEBI" id="CHEBI:29105"/>
    </ligand>
</feature>
<dbReference type="HAMAP" id="MF_00036_B">
    <property type="entry name" value="Ala_tRNA_synth_B"/>
    <property type="match status" value="1"/>
</dbReference>
<evidence type="ECO:0000256" key="15">
    <source>
        <dbReference type="SAM" id="MobiDB-lite"/>
    </source>
</evidence>
<dbReference type="GO" id="GO:0005829">
    <property type="term" value="C:cytosol"/>
    <property type="evidence" value="ECO:0007669"/>
    <property type="project" value="TreeGrafter"/>
</dbReference>
<dbReference type="InterPro" id="IPR012947">
    <property type="entry name" value="tRNA_SAD"/>
</dbReference>
<evidence type="ECO:0000313" key="17">
    <source>
        <dbReference type="EMBL" id="GFJ88043.1"/>
    </source>
</evidence>
<dbReference type="GO" id="GO:0006419">
    <property type="term" value="P:alanyl-tRNA aminoacylation"/>
    <property type="evidence" value="ECO:0007669"/>
    <property type="project" value="UniProtKB-UniRule"/>
</dbReference>
<evidence type="ECO:0000256" key="7">
    <source>
        <dbReference type="ARBA" id="ARBA00022840"/>
    </source>
</evidence>
<dbReference type="PROSITE" id="PS50860">
    <property type="entry name" value="AA_TRNA_LIGASE_II_ALA"/>
    <property type="match status" value="1"/>
</dbReference>
<dbReference type="PANTHER" id="PTHR11777:SF9">
    <property type="entry name" value="ALANINE--TRNA LIGASE, CYTOPLASMIC"/>
    <property type="match status" value="1"/>
</dbReference>
<dbReference type="SMART" id="SM00863">
    <property type="entry name" value="tRNA_SAD"/>
    <property type="match status" value="1"/>
</dbReference>
<evidence type="ECO:0000256" key="2">
    <source>
        <dbReference type="ARBA" id="ARBA00022555"/>
    </source>
</evidence>
<dbReference type="InterPro" id="IPR002318">
    <property type="entry name" value="Ala-tRNA-lgiase_IIc"/>
</dbReference>
<gene>
    <name evidence="13 17" type="primary">alaS</name>
    <name evidence="17" type="ORF">Prum_016850</name>
</gene>
<comment type="subcellular location">
    <subcellularLocation>
        <location evidence="13">Cytoplasm</location>
    </subcellularLocation>
</comment>
<dbReference type="SUPFAM" id="SSF55186">
    <property type="entry name" value="ThrRS/AlaRS common domain"/>
    <property type="match status" value="1"/>
</dbReference>
<evidence type="ECO:0000256" key="8">
    <source>
        <dbReference type="ARBA" id="ARBA00022884"/>
    </source>
</evidence>
<comment type="domain">
    <text evidence="13">Consists of three domains; the N-terminal catalytic domain, the editing domain and the C-terminal C-Ala domain. The editing domain removes incorrectly charged amino acids, while the C-Ala domain, along with tRNA(Ala), serves as a bridge to cooperatively bring together the editing and aminoacylation centers thus stimulating deacylation of misacylated tRNAs.</text>
</comment>
<feature type="region of interest" description="Disordered" evidence="15">
    <location>
        <begin position="964"/>
        <end position="986"/>
    </location>
</feature>
<comment type="cofactor">
    <cofactor evidence="13">
        <name>Zn(2+)</name>
        <dbReference type="ChEBI" id="CHEBI:29105"/>
    </cofactor>
    <text evidence="13">Binds 1 zinc ion per subunit.</text>
</comment>
<dbReference type="GO" id="GO:0004813">
    <property type="term" value="F:alanine-tRNA ligase activity"/>
    <property type="evidence" value="ECO:0007669"/>
    <property type="project" value="UniProtKB-UniRule"/>
</dbReference>
<proteinExistence type="inferred from homology"/>
<feature type="domain" description="Alanyl-transfer RNA synthetases family profile" evidence="16">
    <location>
        <begin position="1"/>
        <end position="727"/>
    </location>
</feature>
<evidence type="ECO:0000256" key="11">
    <source>
        <dbReference type="ARBA" id="ARBA00024779"/>
    </source>
</evidence>
<keyword evidence="13" id="KW-0963">Cytoplasm</keyword>
<keyword evidence="9 13" id="KW-0648">Protein biosynthesis</keyword>
<evidence type="ECO:0000313" key="18">
    <source>
        <dbReference type="Proteomes" id="UP000482960"/>
    </source>
</evidence>
<dbReference type="FunFam" id="3.30.930.10:FF:000004">
    <property type="entry name" value="Alanine--tRNA ligase"/>
    <property type="match status" value="1"/>
</dbReference>